<comment type="caution">
    <text evidence="2">The sequence shown here is derived from an EMBL/GenBank/DDBJ whole genome shotgun (WGS) entry which is preliminary data.</text>
</comment>
<gene>
    <name evidence="2" type="ORF">AKO1_006932</name>
</gene>
<dbReference type="InterPro" id="IPR035969">
    <property type="entry name" value="Rab-GAP_TBC_sf"/>
</dbReference>
<feature type="domain" description="Rab-GAP TBC" evidence="1">
    <location>
        <begin position="60"/>
        <end position="281"/>
    </location>
</feature>
<dbReference type="PROSITE" id="PS50086">
    <property type="entry name" value="TBC_RABGAP"/>
    <property type="match status" value="1"/>
</dbReference>
<organism evidence="2 3">
    <name type="scientific">Acrasis kona</name>
    <dbReference type="NCBI Taxonomy" id="1008807"/>
    <lineage>
        <taxon>Eukaryota</taxon>
        <taxon>Discoba</taxon>
        <taxon>Heterolobosea</taxon>
        <taxon>Tetramitia</taxon>
        <taxon>Eutetramitia</taxon>
        <taxon>Acrasidae</taxon>
        <taxon>Acrasis</taxon>
    </lineage>
</organism>
<dbReference type="InterPro" id="IPR000195">
    <property type="entry name" value="Rab-GAP-TBC_dom"/>
</dbReference>
<name>A0AAW2YUE8_9EUKA</name>
<proteinExistence type="predicted"/>
<dbReference type="EMBL" id="JAOPGA020000687">
    <property type="protein sequence ID" value="KAL0480755.1"/>
    <property type="molecule type" value="Genomic_DNA"/>
</dbReference>
<protein>
    <submittedName>
        <fullName evidence="2">Evi5</fullName>
    </submittedName>
</protein>
<accession>A0AAW2YUE8</accession>
<dbReference type="PANTHER" id="PTHR47219:SF9">
    <property type="entry name" value="GTPASE ACTIVATING PROTEIN AND CENTROSOME-ASSOCIATED, ISOFORM B"/>
    <property type="match status" value="1"/>
</dbReference>
<reference evidence="2 3" key="1">
    <citation type="submission" date="2024-03" db="EMBL/GenBank/DDBJ databases">
        <title>The Acrasis kona genome and developmental transcriptomes reveal deep origins of eukaryotic multicellular pathways.</title>
        <authorList>
            <person name="Sheikh S."/>
            <person name="Fu C.-J."/>
            <person name="Brown M.W."/>
            <person name="Baldauf S.L."/>
        </authorList>
    </citation>
    <scope>NUCLEOTIDE SEQUENCE [LARGE SCALE GENOMIC DNA]</scope>
    <source>
        <strain evidence="2 3">ATCC MYA-3509</strain>
    </source>
</reference>
<dbReference type="GO" id="GO:0031267">
    <property type="term" value="F:small GTPase binding"/>
    <property type="evidence" value="ECO:0007669"/>
    <property type="project" value="TreeGrafter"/>
</dbReference>
<dbReference type="GO" id="GO:0005096">
    <property type="term" value="F:GTPase activator activity"/>
    <property type="evidence" value="ECO:0007669"/>
    <property type="project" value="TreeGrafter"/>
</dbReference>
<dbReference type="Gene3D" id="1.10.472.80">
    <property type="entry name" value="Ypt/Rab-GAP domain of gyp1p, domain 3"/>
    <property type="match status" value="1"/>
</dbReference>
<dbReference type="Pfam" id="PF00566">
    <property type="entry name" value="RabGAP-TBC"/>
    <property type="match status" value="1"/>
</dbReference>
<evidence type="ECO:0000313" key="3">
    <source>
        <dbReference type="Proteomes" id="UP001431209"/>
    </source>
</evidence>
<dbReference type="Proteomes" id="UP001431209">
    <property type="component" value="Unassembled WGS sequence"/>
</dbReference>
<dbReference type="SMART" id="SM00164">
    <property type="entry name" value="TBC"/>
    <property type="match status" value="1"/>
</dbReference>
<evidence type="ECO:0000259" key="1">
    <source>
        <dbReference type="PROSITE" id="PS50086"/>
    </source>
</evidence>
<sequence length="386" mass="44975">MSSPMPYTMSPSAMLETPDVASMLIEAPIDNRNKWMNMLNKWDSQPPQPLELYELVKEGIPCQKIRLKFWTRLLDCKDASSRFPGLFNKLSNSKQHDEETELYIKKDVHRTFPQFLLFASEDSPGQKAMTKILLAYAYYDDKVGYVQGMAFLAGFLYLTVYMSHHNLNTIDDVEHFYSSNPNPNLDEDTIHEATFWLFMQLFQHRKYSLKDVYRPGLPRLHLVTYMIDTLLRDSLPKVHQHLENQCLVPQAYISPFVIALFTNRFAYSTSALLFDMFLTDGWRVITRTMVGLIDYTKGMILKKNTAEIIPFLYSISATLTPKELLNVSTRVKLDDKTIHSYMALYEKSLPTVERNKIAEYRRSRRKIIAATRRSQIYTKVLDTLQL</sequence>
<evidence type="ECO:0000313" key="2">
    <source>
        <dbReference type="EMBL" id="KAL0480755.1"/>
    </source>
</evidence>
<dbReference type="SUPFAM" id="SSF47923">
    <property type="entry name" value="Ypt/Rab-GAP domain of gyp1p"/>
    <property type="match status" value="2"/>
</dbReference>
<keyword evidence="3" id="KW-1185">Reference proteome</keyword>
<dbReference type="Gene3D" id="1.10.8.270">
    <property type="entry name" value="putative rabgap domain of human tbc1 domain family member 14 like domains"/>
    <property type="match status" value="1"/>
</dbReference>
<dbReference type="InterPro" id="IPR050302">
    <property type="entry name" value="Rab_GAP_TBC_domain"/>
</dbReference>
<dbReference type="AlphaFoldDB" id="A0AAW2YUE8"/>
<dbReference type="PANTHER" id="PTHR47219">
    <property type="entry name" value="RAB GTPASE-ACTIVATING PROTEIN 1-LIKE"/>
    <property type="match status" value="1"/>
</dbReference>